<dbReference type="Gene3D" id="3.40.50.720">
    <property type="entry name" value="NAD(P)-binding Rossmann-like Domain"/>
    <property type="match status" value="1"/>
</dbReference>
<protein>
    <submittedName>
        <fullName evidence="3">NADP-dependent 3-hydroxy acid dehydrogenase YdfG</fullName>
    </submittedName>
</protein>
<dbReference type="Pfam" id="PF13561">
    <property type="entry name" value="adh_short_C2"/>
    <property type="match status" value="1"/>
</dbReference>
<proteinExistence type="inferred from homology"/>
<dbReference type="PANTHER" id="PTHR43669">
    <property type="entry name" value="5-KETO-D-GLUCONATE 5-REDUCTASE"/>
    <property type="match status" value="1"/>
</dbReference>
<evidence type="ECO:0000256" key="1">
    <source>
        <dbReference type="ARBA" id="ARBA00006484"/>
    </source>
</evidence>
<sequence>MLQKKNAVIYGAGGAIGSAVAKAFAAAGATVHLAGRTQESLRAVVDEIESAGGSAQETTLDAMDEAAVAEHAQNIMADAGSLDISINLITRGEVQGTPMIDMKTEDITAPISNAVTTNYVTARAAARHMVDQGSGVIIALNSGSAHGSPMMGATGMADAATDALVRNLAAEIGPRGVRVCGIWTAGLPETLSPAKLASFGGEPMDETAFQGVLDHLDQMRMTKRSPRLDEVAATATFLASDQAGAITGSFINATSGTFPS</sequence>
<dbReference type="InterPro" id="IPR002347">
    <property type="entry name" value="SDR_fam"/>
</dbReference>
<dbReference type="Proteomes" id="UP000199213">
    <property type="component" value="Unassembled WGS sequence"/>
</dbReference>
<gene>
    <name evidence="3" type="ORF">SAMN04487820_103264</name>
</gene>
<evidence type="ECO:0000313" key="4">
    <source>
        <dbReference type="Proteomes" id="UP000199213"/>
    </source>
</evidence>
<dbReference type="CDD" id="cd05233">
    <property type="entry name" value="SDR_c"/>
    <property type="match status" value="1"/>
</dbReference>
<dbReference type="PRINTS" id="PR00081">
    <property type="entry name" value="GDHRDH"/>
</dbReference>
<accession>A0A1G8Y7A2</accession>
<dbReference type="InterPro" id="IPR036291">
    <property type="entry name" value="NAD(P)-bd_dom_sf"/>
</dbReference>
<keyword evidence="4" id="KW-1185">Reference proteome</keyword>
<comment type="similarity">
    <text evidence="1">Belongs to the short-chain dehydrogenases/reductases (SDR) family.</text>
</comment>
<dbReference type="RefSeq" id="WP_218119961.1">
    <property type="nucleotide sequence ID" value="NZ_FNFM01000003.1"/>
</dbReference>
<dbReference type="EMBL" id="FNFM01000003">
    <property type="protein sequence ID" value="SDJ98055.1"/>
    <property type="molecule type" value="Genomic_DNA"/>
</dbReference>
<dbReference type="PANTHER" id="PTHR43669:SF3">
    <property type="entry name" value="ALCOHOL DEHYDROGENASE, PUTATIVE (AFU_ORTHOLOGUE AFUA_3G03445)-RELATED"/>
    <property type="match status" value="1"/>
</dbReference>
<organism evidence="3 4">
    <name type="scientific">Actinopolyspora mzabensis</name>
    <dbReference type="NCBI Taxonomy" id="995066"/>
    <lineage>
        <taxon>Bacteria</taxon>
        <taxon>Bacillati</taxon>
        <taxon>Actinomycetota</taxon>
        <taxon>Actinomycetes</taxon>
        <taxon>Actinopolysporales</taxon>
        <taxon>Actinopolysporaceae</taxon>
        <taxon>Actinopolyspora</taxon>
    </lineage>
</organism>
<dbReference type="SUPFAM" id="SSF51735">
    <property type="entry name" value="NAD(P)-binding Rossmann-fold domains"/>
    <property type="match status" value="1"/>
</dbReference>
<dbReference type="GO" id="GO:0016491">
    <property type="term" value="F:oxidoreductase activity"/>
    <property type="evidence" value="ECO:0007669"/>
    <property type="project" value="UniProtKB-KW"/>
</dbReference>
<name>A0A1G8Y7A2_ACTMZ</name>
<keyword evidence="2" id="KW-0560">Oxidoreductase</keyword>
<dbReference type="AlphaFoldDB" id="A0A1G8Y7A2"/>
<reference evidence="4" key="1">
    <citation type="submission" date="2016-10" db="EMBL/GenBank/DDBJ databases">
        <authorList>
            <person name="Varghese N."/>
            <person name="Submissions S."/>
        </authorList>
    </citation>
    <scope>NUCLEOTIDE SEQUENCE [LARGE SCALE GENOMIC DNA]</scope>
    <source>
        <strain evidence="4">DSM 45460</strain>
    </source>
</reference>
<evidence type="ECO:0000256" key="2">
    <source>
        <dbReference type="ARBA" id="ARBA00023002"/>
    </source>
</evidence>
<evidence type="ECO:0000313" key="3">
    <source>
        <dbReference type="EMBL" id="SDJ98055.1"/>
    </source>
</evidence>